<reference evidence="1" key="1">
    <citation type="journal article" date="2019" name="bioRxiv">
        <title>The Genome of the Zebra Mussel, Dreissena polymorpha: A Resource for Invasive Species Research.</title>
        <authorList>
            <person name="McCartney M.A."/>
            <person name="Auch B."/>
            <person name="Kono T."/>
            <person name="Mallez S."/>
            <person name="Zhang Y."/>
            <person name="Obille A."/>
            <person name="Becker A."/>
            <person name="Abrahante J.E."/>
            <person name="Garbe J."/>
            <person name="Badalamenti J.P."/>
            <person name="Herman A."/>
            <person name="Mangelson H."/>
            <person name="Liachko I."/>
            <person name="Sullivan S."/>
            <person name="Sone E.D."/>
            <person name="Koren S."/>
            <person name="Silverstein K.A.T."/>
            <person name="Beckman K.B."/>
            <person name="Gohl D.M."/>
        </authorList>
    </citation>
    <scope>NUCLEOTIDE SEQUENCE</scope>
    <source>
        <strain evidence="1">Duluth1</strain>
        <tissue evidence="1">Whole animal</tissue>
    </source>
</reference>
<reference evidence="1" key="2">
    <citation type="submission" date="2020-11" db="EMBL/GenBank/DDBJ databases">
        <authorList>
            <person name="McCartney M.A."/>
            <person name="Auch B."/>
            <person name="Kono T."/>
            <person name="Mallez S."/>
            <person name="Becker A."/>
            <person name="Gohl D.M."/>
            <person name="Silverstein K.A.T."/>
            <person name="Koren S."/>
            <person name="Bechman K.B."/>
            <person name="Herman A."/>
            <person name="Abrahante J.E."/>
            <person name="Garbe J."/>
        </authorList>
    </citation>
    <scope>NUCLEOTIDE SEQUENCE</scope>
    <source>
        <strain evidence="1">Duluth1</strain>
        <tissue evidence="1">Whole animal</tissue>
    </source>
</reference>
<sequence>MWVKESYNKLWQLLNEGQEHFIEAYRYMQGPKDPKLQTITTIFYSVATERVEL</sequence>
<evidence type="ECO:0000313" key="1">
    <source>
        <dbReference type="EMBL" id="KAH3707240.1"/>
    </source>
</evidence>
<proteinExistence type="predicted"/>
<protein>
    <submittedName>
        <fullName evidence="1">Uncharacterized protein</fullName>
    </submittedName>
</protein>
<comment type="caution">
    <text evidence="1">The sequence shown here is derived from an EMBL/GenBank/DDBJ whole genome shotgun (WGS) entry which is preliminary data.</text>
</comment>
<dbReference type="Proteomes" id="UP000828390">
    <property type="component" value="Unassembled WGS sequence"/>
</dbReference>
<organism evidence="1 2">
    <name type="scientific">Dreissena polymorpha</name>
    <name type="common">Zebra mussel</name>
    <name type="synonym">Mytilus polymorpha</name>
    <dbReference type="NCBI Taxonomy" id="45954"/>
    <lineage>
        <taxon>Eukaryota</taxon>
        <taxon>Metazoa</taxon>
        <taxon>Spiralia</taxon>
        <taxon>Lophotrochozoa</taxon>
        <taxon>Mollusca</taxon>
        <taxon>Bivalvia</taxon>
        <taxon>Autobranchia</taxon>
        <taxon>Heteroconchia</taxon>
        <taxon>Euheterodonta</taxon>
        <taxon>Imparidentia</taxon>
        <taxon>Neoheterodontei</taxon>
        <taxon>Myida</taxon>
        <taxon>Dreissenoidea</taxon>
        <taxon>Dreissenidae</taxon>
        <taxon>Dreissena</taxon>
    </lineage>
</organism>
<keyword evidence="2" id="KW-1185">Reference proteome</keyword>
<name>A0A9D4BS77_DREPO</name>
<dbReference type="AlphaFoldDB" id="A0A9D4BS77"/>
<evidence type="ECO:0000313" key="2">
    <source>
        <dbReference type="Proteomes" id="UP000828390"/>
    </source>
</evidence>
<gene>
    <name evidence="1" type="ORF">DPMN_066639</name>
</gene>
<accession>A0A9D4BS77</accession>
<dbReference type="EMBL" id="JAIWYP010000014">
    <property type="protein sequence ID" value="KAH3707240.1"/>
    <property type="molecule type" value="Genomic_DNA"/>
</dbReference>